<evidence type="ECO:0000313" key="4">
    <source>
        <dbReference type="Proteomes" id="UP000515679"/>
    </source>
</evidence>
<keyword evidence="2" id="KW-0812">Transmembrane</keyword>
<keyword evidence="4" id="KW-1185">Reference proteome</keyword>
<gene>
    <name evidence="3" type="ORF">FPL14_23075</name>
</gene>
<protein>
    <submittedName>
        <fullName evidence="3">Uncharacterized protein</fullName>
    </submittedName>
</protein>
<sequence>MSTNNIIALCISGYAALVATLVLFWNMYMYSNDRGKIQIGGFFGHRSDGYSPAEEILYFEFVNSGRKPILLTNFGGYTKKKYVQNGKSAFVINIPGIPKKLEPGDRHQVTLTNFECIDDTVKSMVAYDSLNNPYKMKRSILKRLQKEKKEMNEMNESYRAS</sequence>
<dbReference type="KEGG" id="cchl:FPL14_23075"/>
<name>A0A7G5C3E7_9BACL</name>
<proteinExistence type="predicted"/>
<dbReference type="Proteomes" id="UP000515679">
    <property type="component" value="Chromosome"/>
</dbReference>
<dbReference type="EMBL" id="CP041969">
    <property type="protein sequence ID" value="QMV43731.1"/>
    <property type="molecule type" value="Genomic_DNA"/>
</dbReference>
<feature type="transmembrane region" description="Helical" evidence="2">
    <location>
        <begin position="6"/>
        <end position="28"/>
    </location>
</feature>
<evidence type="ECO:0000256" key="1">
    <source>
        <dbReference type="SAM" id="Coils"/>
    </source>
</evidence>
<dbReference type="AlphaFoldDB" id="A0A7G5C3E7"/>
<evidence type="ECO:0000256" key="2">
    <source>
        <dbReference type="SAM" id="Phobius"/>
    </source>
</evidence>
<keyword evidence="2" id="KW-1133">Transmembrane helix</keyword>
<dbReference type="RefSeq" id="WP_182299970.1">
    <property type="nucleotide sequence ID" value="NZ_CP041969.1"/>
</dbReference>
<keyword evidence="1" id="KW-0175">Coiled coil</keyword>
<organism evidence="3 4">
    <name type="scientific">Cohnella cholangitidis</name>
    <dbReference type="NCBI Taxonomy" id="2598458"/>
    <lineage>
        <taxon>Bacteria</taxon>
        <taxon>Bacillati</taxon>
        <taxon>Bacillota</taxon>
        <taxon>Bacilli</taxon>
        <taxon>Bacillales</taxon>
        <taxon>Paenibacillaceae</taxon>
        <taxon>Cohnella</taxon>
    </lineage>
</organism>
<keyword evidence="2" id="KW-0472">Membrane</keyword>
<reference evidence="3 4" key="1">
    <citation type="submission" date="2019-07" db="EMBL/GenBank/DDBJ databases">
        <authorList>
            <person name="Kim J.K."/>
            <person name="Cheong H.-M."/>
            <person name="Choi Y."/>
            <person name="Hwang K.J."/>
            <person name="Lee S."/>
            <person name="Choi C."/>
        </authorList>
    </citation>
    <scope>NUCLEOTIDE SEQUENCE [LARGE SCALE GENOMIC DNA]</scope>
    <source>
        <strain evidence="3 4">KS 22</strain>
    </source>
</reference>
<accession>A0A7G5C3E7</accession>
<evidence type="ECO:0000313" key="3">
    <source>
        <dbReference type="EMBL" id="QMV43731.1"/>
    </source>
</evidence>
<feature type="coiled-coil region" evidence="1">
    <location>
        <begin position="134"/>
        <end position="161"/>
    </location>
</feature>